<keyword evidence="3 10" id="KW-0436">Ligase</keyword>
<evidence type="ECO:0000256" key="3">
    <source>
        <dbReference type="ARBA" id="ARBA00022598"/>
    </source>
</evidence>
<evidence type="ECO:0000256" key="1">
    <source>
        <dbReference type="ARBA" id="ARBA00003761"/>
    </source>
</evidence>
<dbReference type="Pfam" id="PF00289">
    <property type="entry name" value="Biotin_carb_N"/>
    <property type="match status" value="1"/>
</dbReference>
<dbReference type="EC" id="6.3.4.14" evidence="2"/>
<dbReference type="InterPro" id="IPR005479">
    <property type="entry name" value="CPAse_ATP-bd"/>
</dbReference>
<dbReference type="Pfam" id="PF02786">
    <property type="entry name" value="CPSase_L_D2"/>
    <property type="match status" value="1"/>
</dbReference>
<dbReference type="EMBL" id="JACBYW010000001">
    <property type="protein sequence ID" value="NYH77711.1"/>
    <property type="molecule type" value="Genomic_DNA"/>
</dbReference>
<dbReference type="Proteomes" id="UP000548304">
    <property type="component" value="Unassembled WGS sequence"/>
</dbReference>
<name>A0A852YSM6_9ACTN</name>
<dbReference type="InterPro" id="IPR016185">
    <property type="entry name" value="PreATP-grasp_dom_sf"/>
</dbReference>
<dbReference type="PROSITE" id="PS50979">
    <property type="entry name" value="BC"/>
    <property type="match status" value="1"/>
</dbReference>
<comment type="caution">
    <text evidence="10">The sequence shown here is derived from an EMBL/GenBank/DDBJ whole genome shotgun (WGS) entry which is preliminary data.</text>
</comment>
<feature type="domain" description="ATP-grasp" evidence="8">
    <location>
        <begin position="120"/>
        <end position="317"/>
    </location>
</feature>
<dbReference type="Gene3D" id="3.30.470.20">
    <property type="entry name" value="ATP-grasp fold, B domain"/>
    <property type="match status" value="1"/>
</dbReference>
<gene>
    <name evidence="10" type="ORF">FHR84_001025</name>
</gene>
<dbReference type="AlphaFoldDB" id="A0A852YSM6"/>
<evidence type="ECO:0000256" key="5">
    <source>
        <dbReference type="ARBA" id="ARBA00022840"/>
    </source>
</evidence>
<protein>
    <recommendedName>
        <fullName evidence="2">biotin carboxylase</fullName>
        <ecNumber evidence="2">6.3.4.14</ecNumber>
    </recommendedName>
</protein>
<keyword evidence="4 7" id="KW-0547">Nucleotide-binding</keyword>
<accession>A0A852YSM6</accession>
<evidence type="ECO:0000256" key="7">
    <source>
        <dbReference type="PROSITE-ProRule" id="PRU00409"/>
    </source>
</evidence>
<evidence type="ECO:0000256" key="2">
    <source>
        <dbReference type="ARBA" id="ARBA00013263"/>
    </source>
</evidence>
<dbReference type="PANTHER" id="PTHR48095">
    <property type="entry name" value="PYRUVATE CARBOXYLASE SUBUNIT A"/>
    <property type="match status" value="1"/>
</dbReference>
<sequence>MFRRVLVCDRGEIAVRLVRACRTLGTHSVVAHSTADAGTRATLLADDTFCLGPPDRALSYGSVPNVLYACAHSGADAVHPGYGSLAESPELARACEQTELTFIGPNSEVLALCGDKIAARTAMANADVPTLPGSDHALRDPDDAAAEAERVGYPVLLKAAAGGGGRGIRKVDDRSQLDEAFDEVTATACTAFGDERVYLEKHVSGVRHVEIQLISDRYGHTVHLGERDCSIQRGNRKLIEEAPAPALSERTRSALRNSGLRLAETVGLRNVATVEFLVDRNGTCYCTEVNPRIQVEHPVTEMWTGYDLAVSMISEAAGSALPFAQHELSPSGHAVEARITAESPEDGWRASAGHIEELRLPSGPGVRVDTWLETGTRVSPHYDPLLAKIIAWGTDRLMAVSRLRTALGEFSCSGVQTNVSALEAVLDDSSFREAAHDLDCLPRIESGDNNGL</sequence>
<dbReference type="InterPro" id="IPR051602">
    <property type="entry name" value="ACC_Biotin_Carboxylase"/>
</dbReference>
<dbReference type="GO" id="GO:0005524">
    <property type="term" value="F:ATP binding"/>
    <property type="evidence" value="ECO:0007669"/>
    <property type="project" value="UniProtKB-UniRule"/>
</dbReference>
<organism evidence="10 11">
    <name type="scientific">Actinopolyspora biskrensis</name>
    <dbReference type="NCBI Taxonomy" id="1470178"/>
    <lineage>
        <taxon>Bacteria</taxon>
        <taxon>Bacillati</taxon>
        <taxon>Actinomycetota</taxon>
        <taxon>Actinomycetes</taxon>
        <taxon>Actinopolysporales</taxon>
        <taxon>Actinopolysporaceae</taxon>
        <taxon>Actinopolyspora</taxon>
    </lineage>
</organism>
<evidence type="ECO:0000313" key="10">
    <source>
        <dbReference type="EMBL" id="NYH77711.1"/>
    </source>
</evidence>
<dbReference type="FunFam" id="3.30.1490.20:FF:000003">
    <property type="entry name" value="acetyl-CoA carboxylase isoform X1"/>
    <property type="match status" value="1"/>
</dbReference>
<dbReference type="GO" id="GO:0004075">
    <property type="term" value="F:biotin carboxylase activity"/>
    <property type="evidence" value="ECO:0007669"/>
    <property type="project" value="UniProtKB-EC"/>
</dbReference>
<dbReference type="Pfam" id="PF02785">
    <property type="entry name" value="Biotin_carb_C"/>
    <property type="match status" value="1"/>
</dbReference>
<dbReference type="PROSITE" id="PS50975">
    <property type="entry name" value="ATP_GRASP"/>
    <property type="match status" value="1"/>
</dbReference>
<dbReference type="InterPro" id="IPR011054">
    <property type="entry name" value="Rudment_hybrid_motif"/>
</dbReference>
<dbReference type="SMART" id="SM00878">
    <property type="entry name" value="Biotin_carb_C"/>
    <property type="match status" value="1"/>
</dbReference>
<reference evidence="10 11" key="1">
    <citation type="submission" date="2020-07" db="EMBL/GenBank/DDBJ databases">
        <title>Genomic Encyclopedia of Type Strains, Phase III (KMG-III): the genomes of soil and plant-associated and newly described type strains.</title>
        <authorList>
            <person name="Whitman W."/>
        </authorList>
    </citation>
    <scope>NUCLEOTIDE SEQUENCE [LARGE SCALE GENOMIC DNA]</scope>
    <source>
        <strain evidence="10 11">CECT 8576</strain>
    </source>
</reference>
<feature type="domain" description="Biotin carboxylation" evidence="9">
    <location>
        <begin position="1"/>
        <end position="446"/>
    </location>
</feature>
<dbReference type="PROSITE" id="PS00866">
    <property type="entry name" value="CPSASE_1"/>
    <property type="match status" value="1"/>
</dbReference>
<dbReference type="InterPro" id="IPR011761">
    <property type="entry name" value="ATP-grasp"/>
</dbReference>
<dbReference type="SUPFAM" id="SSF52440">
    <property type="entry name" value="PreATP-grasp domain"/>
    <property type="match status" value="1"/>
</dbReference>
<dbReference type="PANTHER" id="PTHR48095:SF2">
    <property type="entry name" value="BIOTIN CARBOXYLASE, CHLOROPLASTIC"/>
    <property type="match status" value="1"/>
</dbReference>
<comment type="function">
    <text evidence="1">This protein is a component of the acetyl coenzyme A carboxylase complex; first, biotin carboxylase catalyzes the carboxylation of the carrier protein and then the transcarboxylase transfers the carboxyl group to form malonyl-CoA.</text>
</comment>
<dbReference type="RefSeq" id="WP_179534193.1">
    <property type="nucleotide sequence ID" value="NZ_JACBYW010000001.1"/>
</dbReference>
<dbReference type="InterPro" id="IPR005482">
    <property type="entry name" value="Biotin_COase_C"/>
</dbReference>
<evidence type="ECO:0000313" key="11">
    <source>
        <dbReference type="Proteomes" id="UP000548304"/>
    </source>
</evidence>
<dbReference type="SUPFAM" id="SSF56059">
    <property type="entry name" value="Glutathione synthetase ATP-binding domain-like"/>
    <property type="match status" value="1"/>
</dbReference>
<dbReference type="SUPFAM" id="SSF51246">
    <property type="entry name" value="Rudiment single hybrid motif"/>
    <property type="match status" value="1"/>
</dbReference>
<dbReference type="InterPro" id="IPR011764">
    <property type="entry name" value="Biotin_carboxylation_dom"/>
</dbReference>
<evidence type="ECO:0000259" key="9">
    <source>
        <dbReference type="PROSITE" id="PS50979"/>
    </source>
</evidence>
<keyword evidence="11" id="KW-1185">Reference proteome</keyword>
<comment type="catalytic activity">
    <reaction evidence="6">
        <text>N(6)-biotinyl-L-lysyl-[protein] + hydrogencarbonate + ATP = N(6)-carboxybiotinyl-L-lysyl-[protein] + ADP + phosphate + H(+)</text>
        <dbReference type="Rhea" id="RHEA:13501"/>
        <dbReference type="Rhea" id="RHEA-COMP:10505"/>
        <dbReference type="Rhea" id="RHEA-COMP:10506"/>
        <dbReference type="ChEBI" id="CHEBI:15378"/>
        <dbReference type="ChEBI" id="CHEBI:17544"/>
        <dbReference type="ChEBI" id="CHEBI:30616"/>
        <dbReference type="ChEBI" id="CHEBI:43474"/>
        <dbReference type="ChEBI" id="CHEBI:83144"/>
        <dbReference type="ChEBI" id="CHEBI:83145"/>
        <dbReference type="ChEBI" id="CHEBI:456216"/>
        <dbReference type="EC" id="6.3.4.14"/>
    </reaction>
</comment>
<evidence type="ECO:0000259" key="8">
    <source>
        <dbReference type="PROSITE" id="PS50975"/>
    </source>
</evidence>
<dbReference type="GO" id="GO:0046872">
    <property type="term" value="F:metal ion binding"/>
    <property type="evidence" value="ECO:0007669"/>
    <property type="project" value="InterPro"/>
</dbReference>
<dbReference type="InterPro" id="IPR005481">
    <property type="entry name" value="BC-like_N"/>
</dbReference>
<proteinExistence type="predicted"/>
<evidence type="ECO:0000256" key="4">
    <source>
        <dbReference type="ARBA" id="ARBA00022741"/>
    </source>
</evidence>
<evidence type="ECO:0000256" key="6">
    <source>
        <dbReference type="ARBA" id="ARBA00048600"/>
    </source>
</evidence>
<keyword evidence="5 7" id="KW-0067">ATP-binding</keyword>